<comment type="caution">
    <text evidence="2">The sequence shown here is derived from an EMBL/GenBank/DDBJ whole genome shotgun (WGS) entry which is preliminary data.</text>
</comment>
<gene>
    <name evidence="2" type="ORF">AXFE_33620</name>
</gene>
<sequence>MGVVSGLGAIVFYQALKLGTFIFLKELWSYSIPTPAGEGNNSGSSSFIHPFLIPLIVGLGRLISGLIVFSFAPEVESYGTDAAIHHNPRSIAVRTVIVKIIASAKQLVVAALVVERNQRPRSLLALDP</sequence>
<feature type="transmembrane region" description="Helical" evidence="1">
    <location>
        <begin position="51"/>
        <end position="71"/>
    </location>
</feature>
<dbReference type="RefSeq" id="WP_052607009.1">
    <property type="nucleotide sequence ID" value="NZ_JXYS01000121.1"/>
</dbReference>
<evidence type="ECO:0000313" key="2">
    <source>
        <dbReference type="EMBL" id="KJF15799.1"/>
    </source>
</evidence>
<evidence type="ECO:0000256" key="1">
    <source>
        <dbReference type="SAM" id="Phobius"/>
    </source>
</evidence>
<feature type="transmembrane region" description="Helical" evidence="1">
    <location>
        <begin position="6"/>
        <end position="24"/>
    </location>
</feature>
<reference evidence="2 3" key="1">
    <citation type="submission" date="2015-01" db="EMBL/GenBank/DDBJ databases">
        <title>Draft genome of the acidophilic iron oxidizer Acidithrix ferrooxidans strain Py-F3.</title>
        <authorList>
            <person name="Poehlein A."/>
            <person name="Eisen S."/>
            <person name="Schloemann M."/>
            <person name="Johnson B.D."/>
            <person name="Daniel R."/>
            <person name="Muehling M."/>
        </authorList>
    </citation>
    <scope>NUCLEOTIDE SEQUENCE [LARGE SCALE GENOMIC DNA]</scope>
    <source>
        <strain evidence="2 3">Py-F3</strain>
    </source>
</reference>
<keyword evidence="1" id="KW-0812">Transmembrane</keyword>
<dbReference type="Proteomes" id="UP000032360">
    <property type="component" value="Unassembled WGS sequence"/>
</dbReference>
<dbReference type="InterPro" id="IPR014743">
    <property type="entry name" value="Cl-channel_core"/>
</dbReference>
<evidence type="ECO:0000313" key="3">
    <source>
        <dbReference type="Proteomes" id="UP000032360"/>
    </source>
</evidence>
<keyword evidence="1" id="KW-1133">Transmembrane helix</keyword>
<dbReference type="STRING" id="1280514.AXFE_33620"/>
<dbReference type="EMBL" id="JXYS01000121">
    <property type="protein sequence ID" value="KJF15799.1"/>
    <property type="molecule type" value="Genomic_DNA"/>
</dbReference>
<dbReference type="SUPFAM" id="SSF81340">
    <property type="entry name" value="Clc chloride channel"/>
    <property type="match status" value="1"/>
</dbReference>
<organism evidence="2 3">
    <name type="scientific">Acidithrix ferrooxidans</name>
    <dbReference type="NCBI Taxonomy" id="1280514"/>
    <lineage>
        <taxon>Bacteria</taxon>
        <taxon>Bacillati</taxon>
        <taxon>Actinomycetota</taxon>
        <taxon>Acidimicrobiia</taxon>
        <taxon>Acidimicrobiales</taxon>
        <taxon>Acidimicrobiaceae</taxon>
        <taxon>Acidithrix</taxon>
    </lineage>
</organism>
<accession>A0A0D8HD21</accession>
<dbReference type="OrthoDB" id="9767361at2"/>
<proteinExistence type="predicted"/>
<protein>
    <submittedName>
        <fullName evidence="2">Uncharacterized protein</fullName>
    </submittedName>
</protein>
<name>A0A0D8HD21_9ACTN</name>
<keyword evidence="3" id="KW-1185">Reference proteome</keyword>
<dbReference type="AlphaFoldDB" id="A0A0D8HD21"/>
<keyword evidence="1" id="KW-0472">Membrane</keyword>